<dbReference type="Pfam" id="PF00795">
    <property type="entry name" value="CN_hydrolase"/>
    <property type="match status" value="1"/>
</dbReference>
<comment type="similarity">
    <text evidence="1">Belongs to the carbon-nitrogen hydrolase superfamily. NIT1/NIT2 family.</text>
</comment>
<evidence type="ECO:0000256" key="1">
    <source>
        <dbReference type="ARBA" id="ARBA00010613"/>
    </source>
</evidence>
<dbReference type="Proteomes" id="UP001056500">
    <property type="component" value="Chromosome"/>
</dbReference>
<protein>
    <recommendedName>
        <fullName evidence="2">CN hydrolase domain-containing protein</fullName>
    </recommendedName>
</protein>
<dbReference type="EMBL" id="CP098755">
    <property type="protein sequence ID" value="USG65511.1"/>
    <property type="molecule type" value="Genomic_DNA"/>
</dbReference>
<accession>A0ABY4WEC0</accession>
<dbReference type="PANTHER" id="PTHR23088">
    <property type="entry name" value="NITRILASE-RELATED"/>
    <property type="match status" value="1"/>
</dbReference>
<dbReference type="PROSITE" id="PS50263">
    <property type="entry name" value="CN_HYDROLASE"/>
    <property type="match status" value="1"/>
</dbReference>
<feature type="domain" description="CN hydrolase" evidence="2">
    <location>
        <begin position="1"/>
        <end position="84"/>
    </location>
</feature>
<dbReference type="InterPro" id="IPR036526">
    <property type="entry name" value="C-N_Hydrolase_sf"/>
</dbReference>
<keyword evidence="4" id="KW-1185">Reference proteome</keyword>
<dbReference type="InterPro" id="IPR003010">
    <property type="entry name" value="C-N_Hydrolase"/>
</dbReference>
<dbReference type="SUPFAM" id="SSF56317">
    <property type="entry name" value="Carbon-nitrogen hydrolase"/>
    <property type="match status" value="1"/>
</dbReference>
<evidence type="ECO:0000313" key="3">
    <source>
        <dbReference type="EMBL" id="USG65511.1"/>
    </source>
</evidence>
<sequence length="114" mass="12561">MSRQLALEGADFLIVSAGWYGGILKEDHWEVLVRARAIENTTFVCAANQTGNIFSGRSMVADPMGVILASGGEEEGLILAEIDQNRVKRVKDKLPSMVHRRPEFYAKLSNHSSS</sequence>
<evidence type="ECO:0000259" key="2">
    <source>
        <dbReference type="PROSITE" id="PS50263"/>
    </source>
</evidence>
<organism evidence="3 4">
    <name type="scientific">Brevibacillus ruminantium</name>
    <dbReference type="NCBI Taxonomy" id="2950604"/>
    <lineage>
        <taxon>Bacteria</taxon>
        <taxon>Bacillati</taxon>
        <taxon>Bacillota</taxon>
        <taxon>Bacilli</taxon>
        <taxon>Bacillales</taxon>
        <taxon>Paenibacillaceae</taxon>
        <taxon>Brevibacillus</taxon>
    </lineage>
</organism>
<dbReference type="PANTHER" id="PTHR23088:SF27">
    <property type="entry name" value="DEAMINATED GLUTATHIONE AMIDASE"/>
    <property type="match status" value="1"/>
</dbReference>
<dbReference type="Gene3D" id="3.60.110.10">
    <property type="entry name" value="Carbon-nitrogen hydrolase"/>
    <property type="match status" value="1"/>
</dbReference>
<name>A0ABY4WEC0_9BACL</name>
<proteinExistence type="inferred from homology"/>
<evidence type="ECO:0000313" key="4">
    <source>
        <dbReference type="Proteomes" id="UP001056500"/>
    </source>
</evidence>
<gene>
    <name evidence="3" type="ORF">NDK47_25965</name>
</gene>
<reference evidence="3" key="1">
    <citation type="submission" date="2022-06" db="EMBL/GenBank/DDBJ databases">
        <title>Genome sequencing of Brevibacillus sp. BB3-R1.</title>
        <authorList>
            <person name="Heo J."/>
            <person name="Lee D."/>
            <person name="Won M."/>
            <person name="Han B.-H."/>
            <person name="Hong S.-B."/>
            <person name="Kwon S.-W."/>
        </authorList>
    </citation>
    <scope>NUCLEOTIDE SEQUENCE</scope>
    <source>
        <strain evidence="3">BB3-R1</strain>
    </source>
</reference>